<organism evidence="1 2">
    <name type="scientific">Bacillus mesophilum</name>
    <dbReference type="NCBI Taxonomy" id="1071718"/>
    <lineage>
        <taxon>Bacteria</taxon>
        <taxon>Bacillati</taxon>
        <taxon>Bacillota</taxon>
        <taxon>Bacilli</taxon>
        <taxon>Bacillales</taxon>
        <taxon>Bacillaceae</taxon>
        <taxon>Bacillus</taxon>
    </lineage>
</organism>
<evidence type="ECO:0000313" key="2">
    <source>
        <dbReference type="Proteomes" id="UP000441354"/>
    </source>
</evidence>
<dbReference type="Pfam" id="PF11553">
    <property type="entry name" value="DUF3231"/>
    <property type="match status" value="2"/>
</dbReference>
<dbReference type="Proteomes" id="UP000441354">
    <property type="component" value="Unassembled WGS sequence"/>
</dbReference>
<evidence type="ECO:0000313" key="1">
    <source>
        <dbReference type="EMBL" id="KAB2331826.1"/>
    </source>
</evidence>
<sequence length="338" mass="37888">MERFLGGILMENTEKLTASELSILFGTFLSESLSICVLSYFSQHVENPAIKPYIQTGLEISQSNYDYIRSLLESEEIPIPDGFTDTDVNTHAKRLYTDEFILHYAMNIGLMGINAFSSALPSAARKDMRNFYASCLQTSTNFFNQGIDIAQEIGNYIWAPYIPYPTEVEYIHSKKFLGGWFGEQRPLTSVEISHLFTNLYRNMLGSVLLMGFSQTVKAPEVKNFLKRGAELAKHHCDVFSEFLKESDLISPANSSIYATASTDQVFSDKLIMFHTKALYSAGIGFYGASIGASARRDLVTAYTRLIAEVGDYSKDGVSISIEKNWLEKPPTAPDRKKL</sequence>
<protein>
    <submittedName>
        <fullName evidence="1">DUF3231 family protein</fullName>
    </submittedName>
</protein>
<dbReference type="AlphaFoldDB" id="A0A7V7RLN0"/>
<dbReference type="InterPro" id="IPR012347">
    <property type="entry name" value="Ferritin-like"/>
</dbReference>
<gene>
    <name evidence="1" type="ORF">F7732_14235</name>
</gene>
<comment type="caution">
    <text evidence="1">The sequence shown here is derived from an EMBL/GenBank/DDBJ whole genome shotgun (WGS) entry which is preliminary data.</text>
</comment>
<keyword evidence="2" id="KW-1185">Reference proteome</keyword>
<proteinExistence type="predicted"/>
<dbReference type="Gene3D" id="1.20.1260.10">
    <property type="match status" value="2"/>
</dbReference>
<accession>A0A7V7RLN0</accession>
<dbReference type="EMBL" id="WBOT01000004">
    <property type="protein sequence ID" value="KAB2331826.1"/>
    <property type="molecule type" value="Genomic_DNA"/>
</dbReference>
<name>A0A7V7RLN0_9BACI</name>
<reference evidence="1 2" key="1">
    <citation type="journal article" date="2014" name="Arch. Microbiol.">
        <title>Bacillus mesophilum sp. nov., strain IITR-54T, a novel 4-chlorobiphenyl dechlorinating bacterium.</title>
        <authorList>
            <person name="Manickam N."/>
            <person name="Singh N.K."/>
            <person name="Bajaj A."/>
            <person name="Kumar R.M."/>
            <person name="Kaur G."/>
            <person name="Kaur N."/>
            <person name="Bala M."/>
            <person name="Kumar A."/>
            <person name="Mayilraj S."/>
        </authorList>
    </citation>
    <scope>NUCLEOTIDE SEQUENCE [LARGE SCALE GENOMIC DNA]</scope>
    <source>
        <strain evidence="1 2">IITR-54</strain>
    </source>
</reference>
<dbReference type="InterPro" id="IPR021617">
    <property type="entry name" value="DUF3231"/>
</dbReference>